<sequence length="116" mass="12796">MSAAILDARVFSEYYGGAKALHVIERRFPVEILYTVHHETDAALVITIFQAVNERSETGNKGRKVSPLKLIIMSAASLDARVFSEYYGGAKALHVIGRRFPVEILGVLMCQVCGEL</sequence>
<evidence type="ECO:0000313" key="2">
    <source>
        <dbReference type="Proteomes" id="UP000886595"/>
    </source>
</evidence>
<keyword evidence="2" id="KW-1185">Reference proteome</keyword>
<dbReference type="Proteomes" id="UP000886595">
    <property type="component" value="Unassembled WGS sequence"/>
</dbReference>
<accession>A0A8X7VFS3</accession>
<name>A0A8X7VFS3_BRACI</name>
<dbReference type="EMBL" id="JAAMPC010000005">
    <property type="protein sequence ID" value="KAG2310421.1"/>
    <property type="molecule type" value="Genomic_DNA"/>
</dbReference>
<organism evidence="1 2">
    <name type="scientific">Brassica carinata</name>
    <name type="common">Ethiopian mustard</name>
    <name type="synonym">Abyssinian cabbage</name>
    <dbReference type="NCBI Taxonomy" id="52824"/>
    <lineage>
        <taxon>Eukaryota</taxon>
        <taxon>Viridiplantae</taxon>
        <taxon>Streptophyta</taxon>
        <taxon>Embryophyta</taxon>
        <taxon>Tracheophyta</taxon>
        <taxon>Spermatophyta</taxon>
        <taxon>Magnoliopsida</taxon>
        <taxon>eudicotyledons</taxon>
        <taxon>Gunneridae</taxon>
        <taxon>Pentapetalae</taxon>
        <taxon>rosids</taxon>
        <taxon>malvids</taxon>
        <taxon>Brassicales</taxon>
        <taxon>Brassicaceae</taxon>
        <taxon>Brassiceae</taxon>
        <taxon>Brassica</taxon>
    </lineage>
</organism>
<gene>
    <name evidence="1" type="ORF">Bca52824_021978</name>
</gene>
<reference evidence="1 2" key="1">
    <citation type="submission" date="2020-02" db="EMBL/GenBank/DDBJ databases">
        <authorList>
            <person name="Ma Q."/>
            <person name="Huang Y."/>
            <person name="Song X."/>
            <person name="Pei D."/>
        </authorList>
    </citation>
    <scope>NUCLEOTIDE SEQUENCE [LARGE SCALE GENOMIC DNA]</scope>
    <source>
        <strain evidence="1">Sxm20200214</strain>
        <tissue evidence="1">Leaf</tissue>
    </source>
</reference>
<evidence type="ECO:0000313" key="1">
    <source>
        <dbReference type="EMBL" id="KAG2310421.1"/>
    </source>
</evidence>
<comment type="caution">
    <text evidence="1">The sequence shown here is derived from an EMBL/GenBank/DDBJ whole genome shotgun (WGS) entry which is preliminary data.</text>
</comment>
<proteinExistence type="predicted"/>
<dbReference type="AlphaFoldDB" id="A0A8X7VFS3"/>
<dbReference type="OrthoDB" id="10253254at2759"/>
<protein>
    <submittedName>
        <fullName evidence="1">Uncharacterized protein</fullName>
    </submittedName>
</protein>